<evidence type="ECO:0000313" key="2">
    <source>
        <dbReference type="Proteomes" id="UP000530571"/>
    </source>
</evidence>
<name>A0A7W6KHL2_9HYPH</name>
<accession>A0A7W6KHL2</accession>
<gene>
    <name evidence="1" type="ORF">GGR30_000244</name>
</gene>
<dbReference type="RefSeq" id="WP_183482670.1">
    <property type="nucleotide sequence ID" value="NZ_JACIDZ010000001.1"/>
</dbReference>
<dbReference type="AlphaFoldDB" id="A0A7W6KHL2"/>
<dbReference type="EMBL" id="JACIDZ010000001">
    <property type="protein sequence ID" value="MBB4120349.1"/>
    <property type="molecule type" value="Genomic_DNA"/>
</dbReference>
<reference evidence="1 2" key="1">
    <citation type="submission" date="2020-08" db="EMBL/GenBank/DDBJ databases">
        <title>Genomic Encyclopedia of Type Strains, Phase IV (KMG-IV): sequencing the most valuable type-strain genomes for metagenomic binning, comparative biology and taxonomic classification.</title>
        <authorList>
            <person name="Goeker M."/>
        </authorList>
    </citation>
    <scope>NUCLEOTIDE SEQUENCE [LARGE SCALE GENOMIC DNA]</scope>
    <source>
        <strain evidence="1 2">DSM 28101</strain>
    </source>
</reference>
<keyword evidence="2" id="KW-1185">Reference proteome</keyword>
<comment type="caution">
    <text evidence="1">The sequence shown here is derived from an EMBL/GenBank/DDBJ whole genome shotgun (WGS) entry which is preliminary data.</text>
</comment>
<protein>
    <submittedName>
        <fullName evidence="1">Uncharacterized protein</fullName>
    </submittedName>
</protein>
<organism evidence="1 2">
    <name type="scientific">Martelella radicis</name>
    <dbReference type="NCBI Taxonomy" id="1397476"/>
    <lineage>
        <taxon>Bacteria</taxon>
        <taxon>Pseudomonadati</taxon>
        <taxon>Pseudomonadota</taxon>
        <taxon>Alphaproteobacteria</taxon>
        <taxon>Hyphomicrobiales</taxon>
        <taxon>Aurantimonadaceae</taxon>
        <taxon>Martelella</taxon>
    </lineage>
</organism>
<evidence type="ECO:0000313" key="1">
    <source>
        <dbReference type="EMBL" id="MBB4120349.1"/>
    </source>
</evidence>
<dbReference type="Proteomes" id="UP000530571">
    <property type="component" value="Unassembled WGS sequence"/>
</dbReference>
<proteinExistence type="predicted"/>
<sequence>MDVDACGNQVGLRLLSPLKLARDGLASFEYSALPPGAIDRVEGLAIWQDLKLTCDFGDIRRKTRSIHPKLLHNLLRKSALLKIL</sequence>